<dbReference type="AlphaFoldDB" id="A0A940YTJ8"/>
<keyword evidence="2" id="KW-1185">Reference proteome</keyword>
<name>A0A940YTJ8_9BURK</name>
<dbReference type="EMBL" id="JAGQDE010000006">
    <property type="protein sequence ID" value="MBQ0959080.1"/>
    <property type="molecule type" value="Genomic_DNA"/>
</dbReference>
<gene>
    <name evidence="1" type="ORF">KAK06_08915</name>
</gene>
<evidence type="ECO:0000313" key="1">
    <source>
        <dbReference type="EMBL" id="MBQ0959080.1"/>
    </source>
</evidence>
<dbReference type="Pfam" id="PF20228">
    <property type="entry name" value="DUF6587"/>
    <property type="match status" value="1"/>
</dbReference>
<reference evidence="1" key="1">
    <citation type="submission" date="2021-04" db="EMBL/GenBank/DDBJ databases">
        <title>The genome sequence of Ideonella sp. 4Y11.</title>
        <authorList>
            <person name="Liu Y."/>
        </authorList>
    </citation>
    <scope>NUCLEOTIDE SEQUENCE</scope>
    <source>
        <strain evidence="1">4Y11</strain>
    </source>
</reference>
<dbReference type="RefSeq" id="WP_210801598.1">
    <property type="nucleotide sequence ID" value="NZ_JAGQDE010000006.1"/>
</dbReference>
<sequence>MQSLIVAAIVIVCVLYASWSLMPAGWRRALAQRLRHWPGLGRWRAVQRAAGGGGAGCGGCGDCGEAPIQIVRRPR</sequence>
<accession>A0A940YTJ8</accession>
<comment type="caution">
    <text evidence="1">The sequence shown here is derived from an EMBL/GenBank/DDBJ whole genome shotgun (WGS) entry which is preliminary data.</text>
</comment>
<proteinExistence type="predicted"/>
<evidence type="ECO:0000313" key="2">
    <source>
        <dbReference type="Proteomes" id="UP000678374"/>
    </source>
</evidence>
<protein>
    <submittedName>
        <fullName evidence="1">Uncharacterized protein</fullName>
    </submittedName>
</protein>
<dbReference type="InterPro" id="IPR046494">
    <property type="entry name" value="DUF6587"/>
</dbReference>
<dbReference type="Proteomes" id="UP000678374">
    <property type="component" value="Unassembled WGS sequence"/>
</dbReference>
<organism evidence="1 2">
    <name type="scientific">Ideonella aquatica</name>
    <dbReference type="NCBI Taxonomy" id="2824119"/>
    <lineage>
        <taxon>Bacteria</taxon>
        <taxon>Pseudomonadati</taxon>
        <taxon>Pseudomonadota</taxon>
        <taxon>Betaproteobacteria</taxon>
        <taxon>Burkholderiales</taxon>
        <taxon>Sphaerotilaceae</taxon>
        <taxon>Ideonella</taxon>
    </lineage>
</organism>